<evidence type="ECO:0000313" key="1">
    <source>
        <dbReference type="EMBL" id="PMQ19303.1"/>
    </source>
</evidence>
<accession>A0A2N7RZI9</accession>
<organism evidence="1 2">
    <name type="scientific">Glutamicibacter arilaitensis</name>
    <dbReference type="NCBI Taxonomy" id="256701"/>
    <lineage>
        <taxon>Bacteria</taxon>
        <taxon>Bacillati</taxon>
        <taxon>Actinomycetota</taxon>
        <taxon>Actinomycetes</taxon>
        <taxon>Micrococcales</taxon>
        <taxon>Micrococcaceae</taxon>
        <taxon>Glutamicibacter</taxon>
    </lineage>
</organism>
<reference evidence="1 2" key="1">
    <citation type="journal article" date="2017" name="Elife">
        <title>Extensive horizontal gene transfer in cheese-associated bacteria.</title>
        <authorList>
            <person name="Bonham K.S."/>
            <person name="Wolfe B.E."/>
            <person name="Dutton R.J."/>
        </authorList>
    </citation>
    <scope>NUCLEOTIDE SEQUENCE [LARGE SCALE GENOMIC DNA]</scope>
    <source>
        <strain evidence="1 2">JB182</strain>
    </source>
</reference>
<comment type="caution">
    <text evidence="1">The sequence shown here is derived from an EMBL/GenBank/DDBJ whole genome shotgun (WGS) entry which is preliminary data.</text>
</comment>
<dbReference type="EMBL" id="PNQX01000002">
    <property type="protein sequence ID" value="PMQ19303.1"/>
    <property type="molecule type" value="Genomic_DNA"/>
</dbReference>
<dbReference type="AlphaFoldDB" id="A0A2N7RZI9"/>
<dbReference type="Proteomes" id="UP000235739">
    <property type="component" value="Unassembled WGS sequence"/>
</dbReference>
<evidence type="ECO:0008006" key="3">
    <source>
        <dbReference type="Google" id="ProtNLM"/>
    </source>
</evidence>
<protein>
    <recommendedName>
        <fullName evidence="3">Holliday junction resolvase</fullName>
    </recommendedName>
</protein>
<evidence type="ECO:0000313" key="2">
    <source>
        <dbReference type="Proteomes" id="UP000235739"/>
    </source>
</evidence>
<name>A0A2N7RZI9_9MICC</name>
<proteinExistence type="predicted"/>
<gene>
    <name evidence="1" type="ORF">CIK84_11370</name>
</gene>
<dbReference type="RefSeq" id="WP_102598530.1">
    <property type="nucleotide sequence ID" value="NZ_PNQX01000002.1"/>
</dbReference>
<sequence>MTRTRASAKAAGSKFERDIADHLAKTVDDRIDRRVKTGAKDRGDIGGVRVHGQKLVLECKNTSRINLGTWITEAHAEAGNDDALAGVIVHKRHGKGKPGDQWVTMTVNDLIAIITGEPQPGRYE</sequence>